<organism evidence="2 3">
    <name type="scientific">Paenibacillus physcomitrellae</name>
    <dbReference type="NCBI Taxonomy" id="1619311"/>
    <lineage>
        <taxon>Bacteria</taxon>
        <taxon>Bacillati</taxon>
        <taxon>Bacillota</taxon>
        <taxon>Bacilli</taxon>
        <taxon>Bacillales</taxon>
        <taxon>Paenibacillaceae</taxon>
        <taxon>Paenibacillus</taxon>
    </lineage>
</organism>
<comment type="caution">
    <text evidence="2">The sequence shown here is derived from an EMBL/GenBank/DDBJ whole genome shotgun (WGS) entry which is preliminary data.</text>
</comment>
<accession>A0ABQ1FQL4</accession>
<keyword evidence="3" id="KW-1185">Reference proteome</keyword>
<dbReference type="EMBL" id="BMHF01000002">
    <property type="protein sequence ID" value="GGA26830.1"/>
    <property type="molecule type" value="Genomic_DNA"/>
</dbReference>
<gene>
    <name evidence="2" type="ORF">GCM10010917_09570</name>
</gene>
<name>A0ABQ1FQL4_9BACL</name>
<sequence>MFETEMGSDKVNNLNNIDIAMLHARQMYEECLRLQEAAQTVKDAKEQGEGWSSGRTRLSGIESEIQSEAASK</sequence>
<dbReference type="Proteomes" id="UP000609323">
    <property type="component" value="Unassembled WGS sequence"/>
</dbReference>
<proteinExistence type="predicted"/>
<evidence type="ECO:0000313" key="2">
    <source>
        <dbReference type="EMBL" id="GGA26830.1"/>
    </source>
</evidence>
<reference evidence="3" key="1">
    <citation type="journal article" date="2019" name="Int. J. Syst. Evol. Microbiol.">
        <title>The Global Catalogue of Microorganisms (GCM) 10K type strain sequencing project: providing services to taxonomists for standard genome sequencing and annotation.</title>
        <authorList>
            <consortium name="The Broad Institute Genomics Platform"/>
            <consortium name="The Broad Institute Genome Sequencing Center for Infectious Disease"/>
            <person name="Wu L."/>
            <person name="Ma J."/>
        </authorList>
    </citation>
    <scope>NUCLEOTIDE SEQUENCE [LARGE SCALE GENOMIC DNA]</scope>
    <source>
        <strain evidence="3">CGMCC 1.15044</strain>
    </source>
</reference>
<feature type="region of interest" description="Disordered" evidence="1">
    <location>
        <begin position="44"/>
        <end position="72"/>
    </location>
</feature>
<evidence type="ECO:0000313" key="3">
    <source>
        <dbReference type="Proteomes" id="UP000609323"/>
    </source>
</evidence>
<protein>
    <submittedName>
        <fullName evidence="2">Uncharacterized protein</fullName>
    </submittedName>
</protein>
<evidence type="ECO:0000256" key="1">
    <source>
        <dbReference type="SAM" id="MobiDB-lite"/>
    </source>
</evidence>